<keyword evidence="5" id="KW-1185">Reference proteome</keyword>
<evidence type="ECO:0000313" key="5">
    <source>
        <dbReference type="Proteomes" id="UP000014197"/>
    </source>
</evidence>
<reference evidence="2 4" key="1">
    <citation type="submission" date="2013-02" db="EMBL/GenBank/DDBJ databases">
        <title>The Genome Sequence of Enterococcus haemoperoxidus BAA-382.</title>
        <authorList>
            <consortium name="The Broad Institute Genome Sequencing Platform"/>
            <consortium name="The Broad Institute Genome Sequencing Center for Infectious Disease"/>
            <person name="Earl A.M."/>
            <person name="Gilmore M.S."/>
            <person name="Lebreton F."/>
            <person name="Walker B."/>
            <person name="Young S.K."/>
            <person name="Zeng Q."/>
            <person name="Gargeya S."/>
            <person name="Fitzgerald M."/>
            <person name="Haas B."/>
            <person name="Abouelleil A."/>
            <person name="Alvarado L."/>
            <person name="Arachchi H.M."/>
            <person name="Berlin A.M."/>
            <person name="Chapman S.B."/>
            <person name="Dewar J."/>
            <person name="Goldberg J."/>
            <person name="Griggs A."/>
            <person name="Gujja S."/>
            <person name="Hansen M."/>
            <person name="Howarth C."/>
            <person name="Imamovic A."/>
            <person name="Larimer J."/>
            <person name="McCowan C."/>
            <person name="Murphy C."/>
            <person name="Neiman D."/>
            <person name="Pearson M."/>
            <person name="Priest M."/>
            <person name="Roberts A."/>
            <person name="Saif S."/>
            <person name="Shea T."/>
            <person name="Sisk P."/>
            <person name="Sykes S."/>
            <person name="Wortman J."/>
            <person name="Nusbaum C."/>
            <person name="Birren B."/>
        </authorList>
    </citation>
    <scope>NUCLEOTIDE SEQUENCE [LARGE SCALE GENOMIC DNA]</scope>
    <source>
        <strain evidence="2 4">ATCC BAA-382</strain>
    </source>
</reference>
<dbReference type="PATRIC" id="fig|1158608.3.peg.2187"/>
<evidence type="ECO:0000313" key="4">
    <source>
        <dbReference type="Proteomes" id="UP000013858"/>
    </source>
</evidence>
<gene>
    <name evidence="3" type="ORF">I583_03186</name>
    <name evidence="2" type="ORF">UAW_02220</name>
</gene>
<dbReference type="EMBL" id="ASVY01000003">
    <property type="protein sequence ID" value="EOT60540.1"/>
    <property type="molecule type" value="Genomic_DNA"/>
</dbReference>
<dbReference type="STRING" id="155618.RV06_GL002496"/>
<evidence type="ECO:0000313" key="3">
    <source>
        <dbReference type="EMBL" id="EOT60540.1"/>
    </source>
</evidence>
<feature type="transmembrane region" description="Helical" evidence="1">
    <location>
        <begin position="67"/>
        <end position="86"/>
    </location>
</feature>
<keyword evidence="1" id="KW-1133">Transmembrane helix</keyword>
<sequence>MRKKQKNFYDSYDALFSKPALFTKQEKTYEKNMPKLKLKSIVMIMKDSAKTSSKSKKKEKKTAKKKLSMILAIVFLAIIFFVIKTANNSSGSFSSYSDEYIDVYPLKEGTVNKTSDKNFSTPLALSINDHSIVTNNGYVLEVLNDADIEIQKEELSVLPTNDKYANYFYIAYIPFYSNRRYERSASMFISGNITNSLNESFIKDKNSFSKAYFEKDIGEVKNGYVVTYKEGEYSKVSLSRFFIFPDETGLWLKADSNEENTEKLTVENTLEEVKEVLGNDFTFLDENFTFKKSE</sequence>
<dbReference type="RefSeq" id="WP_010762411.1">
    <property type="nucleotide sequence ID" value="NZ_KB946316.1"/>
</dbReference>
<dbReference type="OrthoDB" id="2184340at2"/>
<evidence type="ECO:0000313" key="2">
    <source>
        <dbReference type="EMBL" id="EOH95141.1"/>
    </source>
</evidence>
<name>R2SQQ6_9ENTE</name>
<reference evidence="3 5" key="2">
    <citation type="submission" date="2013-03" db="EMBL/GenBank/DDBJ databases">
        <title>The Genome Sequence of Enterococcus haemoperoxidus BAA-382 (PacBio/Illumina hybrid assembly).</title>
        <authorList>
            <consortium name="The Broad Institute Genomics Platform"/>
            <consortium name="The Broad Institute Genome Sequencing Center for Infectious Disease"/>
            <person name="Earl A."/>
            <person name="Russ C."/>
            <person name="Gilmore M."/>
            <person name="Surin D."/>
            <person name="Walker B."/>
            <person name="Young S."/>
            <person name="Zeng Q."/>
            <person name="Gargeya S."/>
            <person name="Fitzgerald M."/>
            <person name="Haas B."/>
            <person name="Abouelleil A."/>
            <person name="Allen A.W."/>
            <person name="Alvarado L."/>
            <person name="Arachchi H.M."/>
            <person name="Berlin A.M."/>
            <person name="Chapman S.B."/>
            <person name="Gainer-Dewar J."/>
            <person name="Goldberg J."/>
            <person name="Griggs A."/>
            <person name="Gujja S."/>
            <person name="Hansen M."/>
            <person name="Howarth C."/>
            <person name="Imamovic A."/>
            <person name="Ireland A."/>
            <person name="Larimer J."/>
            <person name="McCowan C."/>
            <person name="Murphy C."/>
            <person name="Pearson M."/>
            <person name="Poon T.W."/>
            <person name="Priest M."/>
            <person name="Roberts A."/>
            <person name="Saif S."/>
            <person name="Shea T."/>
            <person name="Sisk P."/>
            <person name="Sykes S."/>
            <person name="Wortman J."/>
            <person name="Nusbaum C."/>
            <person name="Birren B."/>
        </authorList>
    </citation>
    <scope>NUCLEOTIDE SEQUENCE [LARGE SCALE GENOMIC DNA]</scope>
    <source>
        <strain evidence="3 5">ATCC BAA-382</strain>
    </source>
</reference>
<dbReference type="Proteomes" id="UP000014197">
    <property type="component" value="Unassembled WGS sequence"/>
</dbReference>
<proteinExistence type="predicted"/>
<dbReference type="AlphaFoldDB" id="R2SQQ6"/>
<dbReference type="Proteomes" id="UP000013858">
    <property type="component" value="Unassembled WGS sequence"/>
</dbReference>
<evidence type="ECO:0000256" key="1">
    <source>
        <dbReference type="SAM" id="Phobius"/>
    </source>
</evidence>
<keyword evidence="1" id="KW-0812">Transmembrane</keyword>
<dbReference type="EMBL" id="AJAR01000020">
    <property type="protein sequence ID" value="EOH95141.1"/>
    <property type="molecule type" value="Genomic_DNA"/>
</dbReference>
<organism evidence="2 4">
    <name type="scientific">Enterococcus haemoperoxidus ATCC BAA-382</name>
    <dbReference type="NCBI Taxonomy" id="1158608"/>
    <lineage>
        <taxon>Bacteria</taxon>
        <taxon>Bacillati</taxon>
        <taxon>Bacillota</taxon>
        <taxon>Bacilli</taxon>
        <taxon>Lactobacillales</taxon>
        <taxon>Enterococcaceae</taxon>
        <taxon>Enterococcus</taxon>
    </lineage>
</organism>
<accession>R2SQQ6</accession>
<dbReference type="eggNOG" id="ENOG50306GK">
    <property type="taxonomic scope" value="Bacteria"/>
</dbReference>
<keyword evidence="1" id="KW-0472">Membrane</keyword>
<protein>
    <submittedName>
        <fullName evidence="2">Uncharacterized protein</fullName>
    </submittedName>
</protein>
<comment type="caution">
    <text evidence="2">The sequence shown here is derived from an EMBL/GenBank/DDBJ whole genome shotgun (WGS) entry which is preliminary data.</text>
</comment>